<evidence type="ECO:0000256" key="1">
    <source>
        <dbReference type="ARBA" id="ARBA00007261"/>
    </source>
</evidence>
<keyword evidence="2" id="KW-0645">Protease</keyword>
<dbReference type="GO" id="GO:0046872">
    <property type="term" value="F:metal ion binding"/>
    <property type="evidence" value="ECO:0007669"/>
    <property type="project" value="InterPro"/>
</dbReference>
<name>A0A3G9G9Y1_9CAUL</name>
<dbReference type="RefSeq" id="WP_126423623.1">
    <property type="nucleotide sequence ID" value="NZ_AP018828.1"/>
</dbReference>
<accession>A0A3G9G9Y1</accession>
<dbReference type="InterPro" id="IPR011249">
    <property type="entry name" value="Metalloenz_LuxS/M16"/>
</dbReference>
<keyword evidence="5" id="KW-0378">Hydrolase</keyword>
<feature type="domain" description="Peptidase M16 C-terminal" evidence="4">
    <location>
        <begin position="178"/>
        <end position="346"/>
    </location>
</feature>
<dbReference type="PANTHER" id="PTHR11851">
    <property type="entry name" value="METALLOPROTEASE"/>
    <property type="match status" value="1"/>
</dbReference>
<comment type="similarity">
    <text evidence="1">Belongs to the peptidase M16 family.</text>
</comment>
<dbReference type="InterPro" id="IPR007863">
    <property type="entry name" value="Peptidase_M16_C"/>
</dbReference>
<reference evidence="6" key="1">
    <citation type="journal article" date="2017" name="Biotechnol. Biofuels">
        <title>Evaluation of environmental bacterial communities as a factor affecting the growth of duckweed Lemna minor.</title>
        <authorList>
            <person name="Ishizawa H."/>
            <person name="Kuroda M."/>
            <person name="Morikawa M."/>
            <person name="Ike M."/>
        </authorList>
    </citation>
    <scope>NUCLEOTIDE SEQUENCE [LARGE SCALE GENOMIC DNA]</scope>
    <source>
        <strain evidence="6">M6</strain>
    </source>
</reference>
<dbReference type="SUPFAM" id="SSF63411">
    <property type="entry name" value="LuxS/MPP-like metallohydrolase"/>
    <property type="match status" value="2"/>
</dbReference>
<protein>
    <submittedName>
        <fullName evidence="5">Mitochondrial processing peptidase-like protein</fullName>
        <ecNumber evidence="5">3.4.24.64</ecNumber>
    </submittedName>
</protein>
<dbReference type="Pfam" id="PF05193">
    <property type="entry name" value="Peptidase_M16_C"/>
    <property type="match status" value="1"/>
</dbReference>
<organism evidence="5 6">
    <name type="scientific">Asticcacaulis excentricus</name>
    <dbReference type="NCBI Taxonomy" id="78587"/>
    <lineage>
        <taxon>Bacteria</taxon>
        <taxon>Pseudomonadati</taxon>
        <taxon>Pseudomonadota</taxon>
        <taxon>Alphaproteobacteria</taxon>
        <taxon>Caulobacterales</taxon>
        <taxon>Caulobacteraceae</taxon>
        <taxon>Asticcacaulis</taxon>
    </lineage>
</organism>
<evidence type="ECO:0000256" key="2">
    <source>
        <dbReference type="ARBA" id="ARBA00023049"/>
    </source>
</evidence>
<evidence type="ECO:0000313" key="5">
    <source>
        <dbReference type="EMBL" id="BBF81994.1"/>
    </source>
</evidence>
<gene>
    <name evidence="5" type="ORF">EM6_2613</name>
</gene>
<evidence type="ECO:0000259" key="4">
    <source>
        <dbReference type="Pfam" id="PF05193"/>
    </source>
</evidence>
<dbReference type="Pfam" id="PF00675">
    <property type="entry name" value="Peptidase_M16"/>
    <property type="match status" value="1"/>
</dbReference>
<dbReference type="PANTHER" id="PTHR11851:SF49">
    <property type="entry name" value="MITOCHONDRIAL-PROCESSING PEPTIDASE SUBUNIT ALPHA"/>
    <property type="match status" value="1"/>
</dbReference>
<sequence length="426" mass="46381">MSFTPLGVGNASVATLSNGLRVVHDPIPGLHTFALTAIIHGGARYEAPHQSGWAHLSEHMVFKGAGGRSARELAEVIEHRGGTINASTGYEHTRFEVRGMAELLPLAVEVVGDLMFRPALEAEELEREKKVIEQEISEAFDTPDDHVFDLLQEACFGDHSLARPILGTPQSLAPARPETLRAYIEGLYNPADIVLCVSGGVEAAGVLTAVEAHMNVPARPAREADGAARFMPRHIRHVRKVEQTHLTLAFEGVNRFDDDLFALKLFGEILGGGMASRLFQEAREDRGLAYSIDAWTTQFRDTGMLGIYAGCAPKDAADLSELIVSVMRGLIDKPLESELERAKAQYTTSLYLNDENAAQRANTLGGQVLTYDRAFTLKEQVARLEAVTLNDLRRVGERTLQAGVATAILGPTLKSDPQKRLEAVLA</sequence>
<dbReference type="AlphaFoldDB" id="A0A3G9G9Y1"/>
<keyword evidence="2" id="KW-0482">Metalloprotease</keyword>
<evidence type="ECO:0000259" key="3">
    <source>
        <dbReference type="Pfam" id="PF00675"/>
    </source>
</evidence>
<reference evidence="6" key="2">
    <citation type="journal article" date="2017" name="Plant Physiol. Biochem.">
        <title>Differential oxidative and antioxidative response of duckweed Lemna minor toward plant growth promoting/inhibiting bacteria.</title>
        <authorList>
            <person name="Ishizawa H."/>
            <person name="Kuroda M."/>
            <person name="Morikawa M."/>
            <person name="Ike M."/>
        </authorList>
    </citation>
    <scope>NUCLEOTIDE SEQUENCE [LARGE SCALE GENOMIC DNA]</scope>
    <source>
        <strain evidence="6">M6</strain>
    </source>
</reference>
<dbReference type="GO" id="GO:0004222">
    <property type="term" value="F:metalloendopeptidase activity"/>
    <property type="evidence" value="ECO:0007669"/>
    <property type="project" value="UniProtKB-EC"/>
</dbReference>
<feature type="domain" description="Peptidase M16 N-terminal" evidence="3">
    <location>
        <begin position="32"/>
        <end position="168"/>
    </location>
</feature>
<dbReference type="Gene3D" id="3.30.830.10">
    <property type="entry name" value="Metalloenzyme, LuxS/M16 peptidase-like"/>
    <property type="match status" value="2"/>
</dbReference>
<dbReference type="InterPro" id="IPR050361">
    <property type="entry name" value="MPP/UQCRC_Complex"/>
</dbReference>
<dbReference type="OrthoDB" id="9811314at2"/>
<dbReference type="InterPro" id="IPR011765">
    <property type="entry name" value="Pept_M16_N"/>
</dbReference>
<dbReference type="EC" id="3.4.24.64" evidence="5"/>
<dbReference type="Proteomes" id="UP000278756">
    <property type="component" value="Chromosome 2"/>
</dbReference>
<proteinExistence type="inferred from homology"/>
<evidence type="ECO:0000313" key="6">
    <source>
        <dbReference type="Proteomes" id="UP000278756"/>
    </source>
</evidence>
<dbReference type="EMBL" id="AP018828">
    <property type="protein sequence ID" value="BBF81994.1"/>
    <property type="molecule type" value="Genomic_DNA"/>
</dbReference>